<keyword evidence="12" id="KW-1185">Reference proteome</keyword>
<evidence type="ECO:0000256" key="9">
    <source>
        <dbReference type="ARBA" id="ARBA00059922"/>
    </source>
</evidence>
<evidence type="ECO:0000313" key="12">
    <source>
        <dbReference type="Proteomes" id="UP000235220"/>
    </source>
</evidence>
<evidence type="ECO:0000256" key="4">
    <source>
        <dbReference type="ARBA" id="ARBA00022490"/>
    </source>
</evidence>
<name>A0A2I4FHN8_JUGRE</name>
<sequence length="366" mass="40581">MSCSISFSKTLITSIESPSSTTFCILSSAHKQSLSYVLDCCVVPAPQRKSLHSEAAKVPVVDLAELRSQGSAQRSVVIEDIRNACQRFGFFQIVNHGICQSVLDGALSSAFDFFKLPTGEKMKFMSNDVRKPVRYATTLKDGIDKVQFWRDLLKHYANPLEDWIDAWPANPPSYREKMGNYSTEVRKLGLDLMGAITEGLGLGSTYLSDKMDKGMQVMAVNCYPPCPEPDISLGLPPHSNYSCLTIVLQSSRGLEIMDKDDGEWGAVEQLQGALQVHAGDHLEVLSNGFYKSVVHRASLNPDRTRISIVSLQSLGMDELMKPAKELVDERHPKGYKESSFRDVLDFLSKNDIGEGKSFINTLKMKG</sequence>
<dbReference type="InterPro" id="IPR026992">
    <property type="entry name" value="DIOX_N"/>
</dbReference>
<evidence type="ECO:0000256" key="1">
    <source>
        <dbReference type="ARBA" id="ARBA00004123"/>
    </source>
</evidence>
<dbReference type="GO" id="GO:0016491">
    <property type="term" value="F:oxidoreductase activity"/>
    <property type="evidence" value="ECO:0007669"/>
    <property type="project" value="UniProtKB-KW"/>
</dbReference>
<dbReference type="PROSITE" id="PS51471">
    <property type="entry name" value="FE2OG_OXY"/>
    <property type="match status" value="1"/>
</dbReference>
<comment type="similarity">
    <text evidence="3 10">Belongs to the iron/ascorbate-dependent oxidoreductase family.</text>
</comment>
<dbReference type="SUPFAM" id="SSF51197">
    <property type="entry name" value="Clavaminate synthase-like"/>
    <property type="match status" value="1"/>
</dbReference>
<reference evidence="13" key="1">
    <citation type="submission" date="2025-08" db="UniProtKB">
        <authorList>
            <consortium name="RefSeq"/>
        </authorList>
    </citation>
    <scope>IDENTIFICATION</scope>
    <source>
        <tissue evidence="13">Leaves</tissue>
    </source>
</reference>
<dbReference type="Pfam" id="PF03171">
    <property type="entry name" value="2OG-FeII_Oxy"/>
    <property type="match status" value="1"/>
</dbReference>
<accession>A0A2I4FHN8</accession>
<keyword evidence="8" id="KW-0539">Nucleus</keyword>
<dbReference type="InterPro" id="IPR050295">
    <property type="entry name" value="Plant_2OG-oxidoreductases"/>
</dbReference>
<keyword evidence="7 10" id="KW-0408">Iron</keyword>
<comment type="function">
    <text evidence="9">Involved in the regulation of shoot development and salicylic acid (SA) homeostasis.</text>
</comment>
<dbReference type="InterPro" id="IPR027443">
    <property type="entry name" value="IPNS-like_sf"/>
</dbReference>
<dbReference type="PANTHER" id="PTHR47991">
    <property type="entry name" value="OXOGLUTARATE/IRON-DEPENDENT DIOXYGENASE"/>
    <property type="match status" value="1"/>
</dbReference>
<evidence type="ECO:0000259" key="11">
    <source>
        <dbReference type="PROSITE" id="PS51471"/>
    </source>
</evidence>
<dbReference type="OrthoDB" id="627829at2759"/>
<dbReference type="InterPro" id="IPR044861">
    <property type="entry name" value="IPNS-like_FE2OG_OXY"/>
</dbReference>
<keyword evidence="10" id="KW-0560">Oxidoreductase</keyword>
<dbReference type="AlphaFoldDB" id="A0A2I4FHN8"/>
<dbReference type="InParanoid" id="A0A2I4FHN8"/>
<evidence type="ECO:0000313" key="13">
    <source>
        <dbReference type="RefSeq" id="XP_018831148.2"/>
    </source>
</evidence>
<dbReference type="STRING" id="51240.A0A2I4FHN8"/>
<dbReference type="InterPro" id="IPR005123">
    <property type="entry name" value="Oxoglu/Fe-dep_dioxygenase_dom"/>
</dbReference>
<keyword evidence="6" id="KW-0847">Vitamin C</keyword>
<evidence type="ECO:0000256" key="5">
    <source>
        <dbReference type="ARBA" id="ARBA00022723"/>
    </source>
</evidence>
<keyword evidence="4" id="KW-0963">Cytoplasm</keyword>
<dbReference type="GO" id="GO:0046872">
    <property type="term" value="F:metal ion binding"/>
    <property type="evidence" value="ECO:0007669"/>
    <property type="project" value="UniProtKB-KW"/>
</dbReference>
<evidence type="ECO:0000256" key="8">
    <source>
        <dbReference type="ARBA" id="ARBA00023242"/>
    </source>
</evidence>
<evidence type="ECO:0000256" key="7">
    <source>
        <dbReference type="ARBA" id="ARBA00023004"/>
    </source>
</evidence>
<feature type="domain" description="Fe2OG dioxygenase" evidence="11">
    <location>
        <begin position="213"/>
        <end position="314"/>
    </location>
</feature>
<keyword evidence="5 10" id="KW-0479">Metal-binding</keyword>
<dbReference type="GO" id="GO:0031418">
    <property type="term" value="F:L-ascorbic acid binding"/>
    <property type="evidence" value="ECO:0007669"/>
    <property type="project" value="UniProtKB-KW"/>
</dbReference>
<dbReference type="FunFam" id="2.60.120.330:FF:000015">
    <property type="entry name" value="Protein DMR6-LIKE OXYGENASE 1"/>
    <property type="match status" value="1"/>
</dbReference>
<proteinExistence type="inferred from homology"/>
<protein>
    <submittedName>
        <fullName evidence="13">Flavanone 3-dioxygenase 3</fullName>
    </submittedName>
</protein>
<organism evidence="12 13">
    <name type="scientific">Juglans regia</name>
    <name type="common">English walnut</name>
    <dbReference type="NCBI Taxonomy" id="51240"/>
    <lineage>
        <taxon>Eukaryota</taxon>
        <taxon>Viridiplantae</taxon>
        <taxon>Streptophyta</taxon>
        <taxon>Embryophyta</taxon>
        <taxon>Tracheophyta</taxon>
        <taxon>Spermatophyta</taxon>
        <taxon>Magnoliopsida</taxon>
        <taxon>eudicotyledons</taxon>
        <taxon>Gunneridae</taxon>
        <taxon>Pentapetalae</taxon>
        <taxon>rosids</taxon>
        <taxon>fabids</taxon>
        <taxon>Fagales</taxon>
        <taxon>Juglandaceae</taxon>
        <taxon>Juglans</taxon>
    </lineage>
</organism>
<comment type="subcellular location">
    <subcellularLocation>
        <location evidence="2">Cytoplasm</location>
    </subcellularLocation>
    <subcellularLocation>
        <location evidence="1">Nucleus</location>
    </subcellularLocation>
</comment>
<dbReference type="RefSeq" id="XP_018831148.2">
    <property type="nucleotide sequence ID" value="XM_018975603.2"/>
</dbReference>
<evidence type="ECO:0000256" key="2">
    <source>
        <dbReference type="ARBA" id="ARBA00004496"/>
    </source>
</evidence>
<evidence type="ECO:0000256" key="3">
    <source>
        <dbReference type="ARBA" id="ARBA00008056"/>
    </source>
</evidence>
<dbReference type="Gene3D" id="2.60.120.330">
    <property type="entry name" value="B-lactam Antibiotic, Isopenicillin N Synthase, Chain"/>
    <property type="match status" value="1"/>
</dbReference>
<dbReference type="Pfam" id="PF14226">
    <property type="entry name" value="DIOX_N"/>
    <property type="match status" value="1"/>
</dbReference>
<dbReference type="Proteomes" id="UP000235220">
    <property type="component" value="Chromosome 11"/>
</dbReference>
<dbReference type="GeneID" id="108998868"/>
<dbReference type="GO" id="GO:0005737">
    <property type="term" value="C:cytoplasm"/>
    <property type="evidence" value="ECO:0007669"/>
    <property type="project" value="UniProtKB-SubCell"/>
</dbReference>
<dbReference type="GO" id="GO:0005634">
    <property type="term" value="C:nucleus"/>
    <property type="evidence" value="ECO:0007669"/>
    <property type="project" value="UniProtKB-SubCell"/>
</dbReference>
<evidence type="ECO:0000256" key="6">
    <source>
        <dbReference type="ARBA" id="ARBA00022896"/>
    </source>
</evidence>
<evidence type="ECO:0000256" key="10">
    <source>
        <dbReference type="RuleBase" id="RU003682"/>
    </source>
</evidence>
<gene>
    <name evidence="13" type="primary">LOC108998868</name>
</gene>
<dbReference type="KEGG" id="jre:108998868"/>